<keyword evidence="1" id="KW-0812">Transmembrane</keyword>
<name>A0A4U5PJZ6_STECR</name>
<reference evidence="2 3" key="1">
    <citation type="journal article" date="2015" name="Genome Biol.">
        <title>Comparative genomics of Steinernema reveals deeply conserved gene regulatory networks.</title>
        <authorList>
            <person name="Dillman A.R."/>
            <person name="Macchietto M."/>
            <person name="Porter C.F."/>
            <person name="Rogers A."/>
            <person name="Williams B."/>
            <person name="Antoshechkin I."/>
            <person name="Lee M.M."/>
            <person name="Goodwin Z."/>
            <person name="Lu X."/>
            <person name="Lewis E.E."/>
            <person name="Goodrich-Blair H."/>
            <person name="Stock S.P."/>
            <person name="Adams B.J."/>
            <person name="Sternberg P.W."/>
            <person name="Mortazavi A."/>
        </authorList>
    </citation>
    <scope>NUCLEOTIDE SEQUENCE [LARGE SCALE GENOMIC DNA]</scope>
    <source>
        <strain evidence="2 3">ALL</strain>
    </source>
</reference>
<keyword evidence="1" id="KW-1133">Transmembrane helix</keyword>
<protein>
    <submittedName>
        <fullName evidence="2">Uncharacterized protein</fullName>
    </submittedName>
</protein>
<keyword evidence="1" id="KW-0472">Membrane</keyword>
<gene>
    <name evidence="2" type="ORF">L596_010774</name>
</gene>
<feature type="transmembrane region" description="Helical" evidence="1">
    <location>
        <begin position="12"/>
        <end position="35"/>
    </location>
</feature>
<evidence type="ECO:0000313" key="3">
    <source>
        <dbReference type="Proteomes" id="UP000298663"/>
    </source>
</evidence>
<dbReference type="Proteomes" id="UP000298663">
    <property type="component" value="Unassembled WGS sequence"/>
</dbReference>
<dbReference type="AlphaFoldDB" id="A0A4U5PJZ6"/>
<reference evidence="2 3" key="2">
    <citation type="journal article" date="2019" name="G3 (Bethesda)">
        <title>Hybrid Assembly of the Genome of the Entomopathogenic Nematode Steinernema carpocapsae Identifies the X-Chromosome.</title>
        <authorList>
            <person name="Serra L."/>
            <person name="Macchietto M."/>
            <person name="Macias-Munoz A."/>
            <person name="McGill C.J."/>
            <person name="Rodriguez I.M."/>
            <person name="Rodriguez B."/>
            <person name="Murad R."/>
            <person name="Mortazavi A."/>
        </authorList>
    </citation>
    <scope>NUCLEOTIDE SEQUENCE [LARGE SCALE GENOMIC DNA]</scope>
    <source>
        <strain evidence="2 3">ALL</strain>
    </source>
</reference>
<dbReference type="EMBL" id="AZBU02000002">
    <property type="protein sequence ID" value="TKR96806.1"/>
    <property type="molecule type" value="Genomic_DNA"/>
</dbReference>
<evidence type="ECO:0000313" key="2">
    <source>
        <dbReference type="EMBL" id="TKR96806.1"/>
    </source>
</evidence>
<proteinExistence type="predicted"/>
<organism evidence="2 3">
    <name type="scientific">Steinernema carpocapsae</name>
    <name type="common">Entomopathogenic nematode</name>
    <dbReference type="NCBI Taxonomy" id="34508"/>
    <lineage>
        <taxon>Eukaryota</taxon>
        <taxon>Metazoa</taxon>
        <taxon>Ecdysozoa</taxon>
        <taxon>Nematoda</taxon>
        <taxon>Chromadorea</taxon>
        <taxon>Rhabditida</taxon>
        <taxon>Tylenchina</taxon>
        <taxon>Panagrolaimomorpha</taxon>
        <taxon>Strongyloidoidea</taxon>
        <taxon>Steinernematidae</taxon>
        <taxon>Steinernema</taxon>
    </lineage>
</organism>
<sequence length="80" mass="8541">MVAKLVGRSFFSLLLSSELMLLLTLSMVSLDLLALPLVRPPVSLEDLLLLLLLQTLSVAFLGQLDPSPAPPSQQITAGTL</sequence>
<accession>A0A4U5PJZ6</accession>
<keyword evidence="3" id="KW-1185">Reference proteome</keyword>
<evidence type="ECO:0000256" key="1">
    <source>
        <dbReference type="SAM" id="Phobius"/>
    </source>
</evidence>
<comment type="caution">
    <text evidence="2">The sequence shown here is derived from an EMBL/GenBank/DDBJ whole genome shotgun (WGS) entry which is preliminary data.</text>
</comment>